<name>A0A4Y2FLZ2_ARAVE</name>
<feature type="transmembrane region" description="Helical" evidence="1">
    <location>
        <begin position="115"/>
        <end position="138"/>
    </location>
</feature>
<keyword evidence="3" id="KW-1185">Reference proteome</keyword>
<comment type="caution">
    <text evidence="2">The sequence shown here is derived from an EMBL/GenBank/DDBJ whole genome shotgun (WGS) entry which is preliminary data.</text>
</comment>
<evidence type="ECO:0000256" key="1">
    <source>
        <dbReference type="SAM" id="Phobius"/>
    </source>
</evidence>
<dbReference type="EMBL" id="BGPR01000968">
    <property type="protein sequence ID" value="GBM41586.1"/>
    <property type="molecule type" value="Genomic_DNA"/>
</dbReference>
<proteinExistence type="predicted"/>
<keyword evidence="1" id="KW-1133">Transmembrane helix</keyword>
<evidence type="ECO:0000313" key="3">
    <source>
        <dbReference type="Proteomes" id="UP000499080"/>
    </source>
</evidence>
<protein>
    <submittedName>
        <fullName evidence="2">Uncharacterized protein</fullName>
    </submittedName>
</protein>
<accession>A0A4Y2FLZ2</accession>
<reference evidence="2 3" key="1">
    <citation type="journal article" date="2019" name="Sci. Rep.">
        <title>Orb-weaving spider Araneus ventricosus genome elucidates the spidroin gene catalogue.</title>
        <authorList>
            <person name="Kono N."/>
            <person name="Nakamura H."/>
            <person name="Ohtoshi R."/>
            <person name="Moran D.A.P."/>
            <person name="Shinohara A."/>
            <person name="Yoshida Y."/>
            <person name="Fujiwara M."/>
            <person name="Mori M."/>
            <person name="Tomita M."/>
            <person name="Arakawa K."/>
        </authorList>
    </citation>
    <scope>NUCLEOTIDE SEQUENCE [LARGE SCALE GENOMIC DNA]</scope>
</reference>
<dbReference type="Proteomes" id="UP000499080">
    <property type="component" value="Unassembled WGS sequence"/>
</dbReference>
<keyword evidence="1" id="KW-0472">Membrane</keyword>
<sequence>MFILPALSYLKVLPLLEQCLYHFIVSNKSRPPHAGGEVLFPLVLSWPYTLLGLAGQCGYFCTTPAGGRLATTFSVQHVPYTTDLQWNRVSSLEPSRPQSRDLTTRPPRRGLNRTLLLVFSQYTISALVLIYESLYAAFNAP</sequence>
<keyword evidence="1" id="KW-0812">Transmembrane</keyword>
<gene>
    <name evidence="2" type="ORF">AVEN_196201_1</name>
</gene>
<evidence type="ECO:0000313" key="2">
    <source>
        <dbReference type="EMBL" id="GBM41586.1"/>
    </source>
</evidence>
<dbReference type="AlphaFoldDB" id="A0A4Y2FLZ2"/>
<organism evidence="2 3">
    <name type="scientific">Araneus ventricosus</name>
    <name type="common">Orbweaver spider</name>
    <name type="synonym">Epeira ventricosa</name>
    <dbReference type="NCBI Taxonomy" id="182803"/>
    <lineage>
        <taxon>Eukaryota</taxon>
        <taxon>Metazoa</taxon>
        <taxon>Ecdysozoa</taxon>
        <taxon>Arthropoda</taxon>
        <taxon>Chelicerata</taxon>
        <taxon>Arachnida</taxon>
        <taxon>Araneae</taxon>
        <taxon>Araneomorphae</taxon>
        <taxon>Entelegynae</taxon>
        <taxon>Araneoidea</taxon>
        <taxon>Araneidae</taxon>
        <taxon>Araneus</taxon>
    </lineage>
</organism>